<evidence type="ECO:0008006" key="2">
    <source>
        <dbReference type="Google" id="ProtNLM"/>
    </source>
</evidence>
<gene>
    <name evidence="1" type="ORF">GZ34A6_32</name>
</gene>
<sequence length="203" mass="22706">MNKRTALLILALVLVAVVIAFVCLDFNESRSETTGDIKTASLVRGQAAINLTDRFYVFIVTADGDDGIVNELNKTLISMLNELGVECVSAEILQDDELTDSYDAQVLVVDLSERDVSYMPFYATANLTAFSFYSSNGNISWRTKEDPVVMIMAESEEGLWMRSKINKIDNTRGIISLKAYEKHLADEIAKVVINELERHKNIE</sequence>
<reference evidence="1" key="2">
    <citation type="submission" date="2004-08" db="EMBL/GenBank/DDBJ databases">
        <authorList>
            <person name="Putnam N."/>
            <person name="Detter J.C."/>
            <person name="Richardson P.M."/>
            <person name="Rokhsar D."/>
        </authorList>
    </citation>
    <scope>NUCLEOTIDE SEQUENCE</scope>
</reference>
<name>Q649V6_UNCAG</name>
<accession>Q649V6</accession>
<evidence type="ECO:0000313" key="1">
    <source>
        <dbReference type="EMBL" id="AAU83821.1"/>
    </source>
</evidence>
<dbReference type="EMBL" id="AY714859">
    <property type="protein sequence ID" value="AAU83821.1"/>
    <property type="molecule type" value="Genomic_DNA"/>
</dbReference>
<reference evidence="1" key="1">
    <citation type="journal article" date="2004" name="Science">
        <title>Reverse methanogenesis: testing the hypothesis with environmental genomics.</title>
        <authorList>
            <person name="Hallam S.J."/>
            <person name="Putnam N."/>
            <person name="Preston C.M."/>
            <person name="Detter J.C."/>
            <person name="Rokhsar D."/>
            <person name="Richardson P.M."/>
            <person name="DeLong E.F."/>
        </authorList>
    </citation>
    <scope>NUCLEOTIDE SEQUENCE</scope>
</reference>
<dbReference type="AlphaFoldDB" id="Q649V6"/>
<protein>
    <recommendedName>
        <fullName evidence="2">DUF4136 domain-containing protein</fullName>
    </recommendedName>
</protein>
<proteinExistence type="predicted"/>
<organism evidence="1">
    <name type="scientific">Uncultured archaeon GZfos26G2</name>
    <dbReference type="NCBI Taxonomy" id="3386331"/>
    <lineage>
        <taxon>Archaea</taxon>
        <taxon>Methanobacteriati</taxon>
        <taxon>Methanobacteriota</taxon>
        <taxon>Stenosarchaea group</taxon>
        <taxon>Methanomicrobia</taxon>
        <taxon>Candidatus Methanophagales</taxon>
        <taxon>Candidatus Methanophagaceae</taxon>
        <taxon>Candidatus Methanophaga</taxon>
    </lineage>
</organism>